<gene>
    <name evidence="1" type="ORF">Bca52824_071485</name>
</gene>
<evidence type="ECO:0000313" key="2">
    <source>
        <dbReference type="Proteomes" id="UP000886595"/>
    </source>
</evidence>
<dbReference type="Proteomes" id="UP000886595">
    <property type="component" value="Unassembled WGS sequence"/>
</dbReference>
<reference evidence="1 2" key="1">
    <citation type="submission" date="2020-02" db="EMBL/GenBank/DDBJ databases">
        <authorList>
            <person name="Ma Q."/>
            <person name="Huang Y."/>
            <person name="Song X."/>
            <person name="Pei D."/>
        </authorList>
    </citation>
    <scope>NUCLEOTIDE SEQUENCE [LARGE SCALE GENOMIC DNA]</scope>
    <source>
        <strain evidence="1">Sxm20200214</strain>
        <tissue evidence="1">Leaf</tissue>
    </source>
</reference>
<organism evidence="1 2">
    <name type="scientific">Brassica carinata</name>
    <name type="common">Ethiopian mustard</name>
    <name type="synonym">Abyssinian cabbage</name>
    <dbReference type="NCBI Taxonomy" id="52824"/>
    <lineage>
        <taxon>Eukaryota</taxon>
        <taxon>Viridiplantae</taxon>
        <taxon>Streptophyta</taxon>
        <taxon>Embryophyta</taxon>
        <taxon>Tracheophyta</taxon>
        <taxon>Spermatophyta</taxon>
        <taxon>Magnoliopsida</taxon>
        <taxon>eudicotyledons</taxon>
        <taxon>Gunneridae</taxon>
        <taxon>Pentapetalae</taxon>
        <taxon>rosids</taxon>
        <taxon>malvids</taxon>
        <taxon>Brassicales</taxon>
        <taxon>Brassicaceae</taxon>
        <taxon>Brassiceae</taxon>
        <taxon>Brassica</taxon>
    </lineage>
</organism>
<keyword evidence="2" id="KW-1185">Reference proteome</keyword>
<name>A0A8X7U4T4_BRACI</name>
<dbReference type="AlphaFoldDB" id="A0A8X7U4T4"/>
<sequence>MGSLQGQQSLRLMATAELDQRLEASGLFEGNGVEDCRLWHDHAEASEASRELQWRELRSANNVFLFLYLLRVRGEKLGAVLYHRSQPIPQLPQALLRYVGIVVSGEEGSGKT</sequence>
<evidence type="ECO:0000313" key="1">
    <source>
        <dbReference type="EMBL" id="KAG2264406.1"/>
    </source>
</evidence>
<comment type="caution">
    <text evidence="1">The sequence shown here is derived from an EMBL/GenBank/DDBJ whole genome shotgun (WGS) entry which is preliminary data.</text>
</comment>
<dbReference type="EMBL" id="JAAMPC010000014">
    <property type="protein sequence ID" value="KAG2264406.1"/>
    <property type="molecule type" value="Genomic_DNA"/>
</dbReference>
<accession>A0A8X7U4T4</accession>
<proteinExistence type="predicted"/>
<protein>
    <submittedName>
        <fullName evidence="1">Uncharacterized protein</fullName>
    </submittedName>
</protein>